<keyword evidence="5" id="KW-0012">Acyltransferase</keyword>
<dbReference type="Pfam" id="PF02388">
    <property type="entry name" value="FemAB"/>
    <property type="match status" value="2"/>
</dbReference>
<evidence type="ECO:0000256" key="6">
    <source>
        <dbReference type="ARBA" id="ARBA00023316"/>
    </source>
</evidence>
<organism evidence="7 8">
    <name type="scientific">Desulfosalsimonas propionicica</name>
    <dbReference type="NCBI Taxonomy" id="332175"/>
    <lineage>
        <taxon>Bacteria</taxon>
        <taxon>Pseudomonadati</taxon>
        <taxon>Thermodesulfobacteriota</taxon>
        <taxon>Desulfobacteria</taxon>
        <taxon>Desulfobacterales</taxon>
        <taxon>Desulfosalsimonadaceae</taxon>
        <taxon>Desulfosalsimonas</taxon>
    </lineage>
</organism>
<dbReference type="Gene3D" id="3.40.630.30">
    <property type="match status" value="1"/>
</dbReference>
<name>A0A7W0C7H1_9BACT</name>
<dbReference type="PANTHER" id="PTHR36174">
    <property type="entry name" value="LIPID II:GLYCINE GLYCYLTRANSFERASE"/>
    <property type="match status" value="1"/>
</dbReference>
<evidence type="ECO:0000256" key="3">
    <source>
        <dbReference type="ARBA" id="ARBA00022960"/>
    </source>
</evidence>
<keyword evidence="3" id="KW-0133">Cell shape</keyword>
<dbReference type="PANTHER" id="PTHR36174:SF1">
    <property type="entry name" value="LIPID II:GLYCINE GLYCYLTRANSFERASE"/>
    <property type="match status" value="1"/>
</dbReference>
<evidence type="ECO:0000313" key="8">
    <source>
        <dbReference type="Proteomes" id="UP000525298"/>
    </source>
</evidence>
<dbReference type="GO" id="GO:0008360">
    <property type="term" value="P:regulation of cell shape"/>
    <property type="evidence" value="ECO:0007669"/>
    <property type="project" value="UniProtKB-KW"/>
</dbReference>
<protein>
    <submittedName>
        <fullName evidence="7">Lipid II:glycine glycyltransferase (Peptidoglycan interpeptide bridge formation enzyme)</fullName>
    </submittedName>
</protein>
<evidence type="ECO:0000256" key="5">
    <source>
        <dbReference type="ARBA" id="ARBA00023315"/>
    </source>
</evidence>
<dbReference type="InterPro" id="IPR003447">
    <property type="entry name" value="FEMABX"/>
</dbReference>
<keyword evidence="8" id="KW-1185">Reference proteome</keyword>
<dbReference type="PROSITE" id="PS51191">
    <property type="entry name" value="FEMABX"/>
    <property type="match status" value="1"/>
</dbReference>
<keyword evidence="6" id="KW-0961">Cell wall biogenesis/degradation</keyword>
<dbReference type="RefSeq" id="WP_181550246.1">
    <property type="nucleotide sequence ID" value="NZ_JACDUS010000002.1"/>
</dbReference>
<sequence length="380" mass="43499">MDVSVIPKKTRHLIPTPHLQQTAYWGRLKKQQGRQARAFDLMVKPKDRAENAQTESMYAYPQGGSRDMLVVLRSLGTDSCMAYVPFGPELLPDEERRGFWLENLSEELRTQLPENCVFIRYDLPWQSPWADEPDRYTEDNQWMGAPKIRVQEMRMNFDTEHWNLRKAPTDLLPPDTVLVDVASDRDRILARMKPKTRYNIGLSARKGVTVRDAGMEGLAAWYDLYCQTARRHNMSLNDMDYFASVFQVKNRQCQSPANVHLLLAEAEGKPLAGIILAISGSRATYLYGASSSVHKNRMASYAVQWEAISRAHKAGCREYDLFGVSPYPDPEHPMYGLYRFKTGFGGWMLHRQGCWDYPLDEAAYDVYRASEMAGSGFIMG</sequence>
<evidence type="ECO:0000256" key="2">
    <source>
        <dbReference type="ARBA" id="ARBA00022679"/>
    </source>
</evidence>
<dbReference type="EMBL" id="JACDUS010000002">
    <property type="protein sequence ID" value="MBA2880576.1"/>
    <property type="molecule type" value="Genomic_DNA"/>
</dbReference>
<dbReference type="SUPFAM" id="SSF55729">
    <property type="entry name" value="Acyl-CoA N-acyltransferases (Nat)"/>
    <property type="match status" value="1"/>
</dbReference>
<evidence type="ECO:0000313" key="7">
    <source>
        <dbReference type="EMBL" id="MBA2880576.1"/>
    </source>
</evidence>
<dbReference type="GO" id="GO:0071555">
    <property type="term" value="P:cell wall organization"/>
    <property type="evidence" value="ECO:0007669"/>
    <property type="project" value="UniProtKB-KW"/>
</dbReference>
<dbReference type="AlphaFoldDB" id="A0A7W0C7H1"/>
<keyword evidence="2 7" id="KW-0808">Transferase</keyword>
<dbReference type="GO" id="GO:0009252">
    <property type="term" value="P:peptidoglycan biosynthetic process"/>
    <property type="evidence" value="ECO:0007669"/>
    <property type="project" value="UniProtKB-KW"/>
</dbReference>
<proteinExistence type="inferred from homology"/>
<accession>A0A7W0C7H1</accession>
<evidence type="ECO:0000256" key="4">
    <source>
        <dbReference type="ARBA" id="ARBA00022984"/>
    </source>
</evidence>
<comment type="caution">
    <text evidence="7">The sequence shown here is derived from an EMBL/GenBank/DDBJ whole genome shotgun (WGS) entry which is preliminary data.</text>
</comment>
<dbReference type="Proteomes" id="UP000525298">
    <property type="component" value="Unassembled WGS sequence"/>
</dbReference>
<reference evidence="7 8" key="1">
    <citation type="submission" date="2020-07" db="EMBL/GenBank/DDBJ databases">
        <title>Genomic Encyclopedia of Type Strains, Phase IV (KMG-IV): sequencing the most valuable type-strain genomes for metagenomic binning, comparative biology and taxonomic classification.</title>
        <authorList>
            <person name="Goeker M."/>
        </authorList>
    </citation>
    <scope>NUCLEOTIDE SEQUENCE [LARGE SCALE GENOMIC DNA]</scope>
    <source>
        <strain evidence="7 8">DSM 17721</strain>
    </source>
</reference>
<dbReference type="InterPro" id="IPR050644">
    <property type="entry name" value="PG_Glycine_Bridge_Synth"/>
</dbReference>
<keyword evidence="4" id="KW-0573">Peptidoglycan synthesis</keyword>
<dbReference type="InterPro" id="IPR016181">
    <property type="entry name" value="Acyl_CoA_acyltransferase"/>
</dbReference>
<evidence type="ECO:0000256" key="1">
    <source>
        <dbReference type="ARBA" id="ARBA00009943"/>
    </source>
</evidence>
<comment type="similarity">
    <text evidence="1">Belongs to the FemABX family.</text>
</comment>
<dbReference type="GO" id="GO:0016755">
    <property type="term" value="F:aminoacyltransferase activity"/>
    <property type="evidence" value="ECO:0007669"/>
    <property type="project" value="InterPro"/>
</dbReference>
<gene>
    <name evidence="7" type="ORF">HNR65_000894</name>
</gene>